<feature type="region of interest" description="Disordered" evidence="5">
    <location>
        <begin position="922"/>
        <end position="945"/>
    </location>
</feature>
<dbReference type="SUPFAM" id="SSF56281">
    <property type="entry name" value="Metallo-hydrolase/oxidoreductase"/>
    <property type="match status" value="1"/>
</dbReference>
<dbReference type="InterPro" id="IPR013087">
    <property type="entry name" value="Znf_C2H2_type"/>
</dbReference>
<dbReference type="OrthoDB" id="421671at2759"/>
<dbReference type="SMART" id="SM00355">
    <property type="entry name" value="ZnF_C2H2"/>
    <property type="match status" value="3"/>
</dbReference>
<evidence type="ECO:0000313" key="9">
    <source>
        <dbReference type="Proteomes" id="UP000567179"/>
    </source>
</evidence>
<feature type="compositionally biased region" description="Polar residues" evidence="5">
    <location>
        <begin position="735"/>
        <end position="746"/>
    </location>
</feature>
<keyword evidence="2 4" id="KW-0863">Zinc-finger</keyword>
<feature type="compositionally biased region" description="Low complexity" evidence="5">
    <location>
        <begin position="712"/>
        <end position="734"/>
    </location>
</feature>
<evidence type="ECO:0000259" key="6">
    <source>
        <dbReference type="PROSITE" id="PS50089"/>
    </source>
</evidence>
<dbReference type="Pfam" id="PF12874">
    <property type="entry name" value="zf-met"/>
    <property type="match status" value="1"/>
</dbReference>
<feature type="region of interest" description="Disordered" evidence="5">
    <location>
        <begin position="801"/>
        <end position="834"/>
    </location>
</feature>
<keyword evidence="9" id="KW-1185">Reference proteome</keyword>
<dbReference type="PROSITE" id="PS50089">
    <property type="entry name" value="ZF_RING_2"/>
    <property type="match status" value="1"/>
</dbReference>
<feature type="region of interest" description="Disordered" evidence="5">
    <location>
        <begin position="698"/>
        <end position="776"/>
    </location>
</feature>
<sequence>MASETTIREVTPGVWTFSKPFARGPFAFGGRSTAIRLQTGGVWVLASTPLDTETKSKLAELGAVKYIVSPDAEHHLFLTEFKKAYPDAKLIAPVDVVTKHKELAFDGAWGRDEAGTKYGFEDEIEHHYFSGFKNKDVAFLHKPSKTLIEADLIMNTSKMTEQYAKSKASPKVLGLNLGFGPYSWFHPHFCWALGDDKAAMARDAKLVQGWDFTRIIPCHGDVIETGGKEAWNAAYKKVFATKEALLQHMRSSSAWHPFCTSCDRRFVSEAAYNAHLEAKHPRTFDCTLCSRVYHAQFALEDHYRGSSAHPNCYQCGRGFLNHAACEEHRRTEHQPQVLEAVMPAPDSIPTGGSNGASVSLPSIDSPAPPPGPASVLQSSASVGDQKGQDGSDHTSHSPFSSTGFTPLSPKNPIQALIVGERRIHTPDLGNIGYSSPLTQVQPLTPTSLPPPGAGFEEIWGRKENRQYESAQKRNSSPSMYFPTPALRSPPLFQTQNQGSSFFGRPAGPPLQIPSAVRAEFDPRLYPGSLRAGSLQNGTVARVPPSHRLSLGSIPTLGSSSASSTASSSSSAFIPASRNGTGMRRPFLPEGHRPYSETALGGQSFGSRSDRGSISSLNENFAASLANTSSSVIGRALLPESHRSFESRFGGSGREVGNSSSTYASSIPSFSPIVNSNNRASLFSETLLDTGIPNLTVLPYTSPPLGDSRRSPPKAAASVSSQASSISGPSPVSVSFEPSTRPTTVSPSHLRPNFQLTITPNSECPSPTRSPTVDSPFGLARLPSISPLATTPLDLSSWDIPEALQPLPDSPAESISQALESSRASSPILPDLTAAPSPAPVPVTLAITPSIALESSPLLLTPVLELSPSAVSPSVADSFRTAEVSPLDPSPPFLEVSPRARVGSLQTTPIALSPVSPVLHLPAEGSGPDIIHEDSEPTTPVAPSPKTPTNPLHCRACLADSCDDITASMCGHIFCNRCIVDAVIKTNRCPVCMTPTLLYCLFRLDL</sequence>
<evidence type="ECO:0000259" key="7">
    <source>
        <dbReference type="PROSITE" id="PS50157"/>
    </source>
</evidence>
<proteinExistence type="predicted"/>
<feature type="compositionally biased region" description="Basic and acidic residues" evidence="5">
    <location>
        <begin position="386"/>
        <end position="395"/>
    </location>
</feature>
<dbReference type="EMBL" id="JAACJJ010000030">
    <property type="protein sequence ID" value="KAF5318550.1"/>
    <property type="molecule type" value="Genomic_DNA"/>
</dbReference>
<dbReference type="InterPro" id="IPR017907">
    <property type="entry name" value="Znf_RING_CS"/>
</dbReference>
<comment type="caution">
    <text evidence="8">The sequence shown here is derived from an EMBL/GenBank/DDBJ whole genome shotgun (WGS) entry which is preliminary data.</text>
</comment>
<reference evidence="8 9" key="1">
    <citation type="journal article" date="2020" name="ISME J.">
        <title>Uncovering the hidden diversity of litter-decomposition mechanisms in mushroom-forming fungi.</title>
        <authorList>
            <person name="Floudas D."/>
            <person name="Bentzer J."/>
            <person name="Ahren D."/>
            <person name="Johansson T."/>
            <person name="Persson P."/>
            <person name="Tunlid A."/>
        </authorList>
    </citation>
    <scope>NUCLEOTIDE SEQUENCE [LARGE SCALE GENOMIC DNA]</scope>
    <source>
        <strain evidence="8 9">CBS 101986</strain>
    </source>
</reference>
<keyword evidence="3" id="KW-0862">Zinc</keyword>
<feature type="compositionally biased region" description="Polar residues" evidence="5">
    <location>
        <begin position="753"/>
        <end position="772"/>
    </location>
</feature>
<name>A0A8H5EZP5_9AGAR</name>
<feature type="compositionally biased region" description="Low complexity" evidence="5">
    <location>
        <begin position="558"/>
        <end position="571"/>
    </location>
</feature>
<dbReference type="InterPro" id="IPR036866">
    <property type="entry name" value="RibonucZ/Hydroxyglut_hydro"/>
</dbReference>
<evidence type="ECO:0000256" key="1">
    <source>
        <dbReference type="ARBA" id="ARBA00022723"/>
    </source>
</evidence>
<evidence type="ECO:0000256" key="2">
    <source>
        <dbReference type="ARBA" id="ARBA00022771"/>
    </source>
</evidence>
<accession>A0A8H5EZP5</accession>
<evidence type="ECO:0000256" key="4">
    <source>
        <dbReference type="PROSITE-ProRule" id="PRU00042"/>
    </source>
</evidence>
<dbReference type="PANTHER" id="PTHR33835:SF1">
    <property type="entry name" value="METALLO-BETA-LACTAMASE DOMAIN-CONTAINING PROTEIN"/>
    <property type="match status" value="1"/>
</dbReference>
<organism evidence="8 9">
    <name type="scientific">Psilocybe cf. subviscida</name>
    <dbReference type="NCBI Taxonomy" id="2480587"/>
    <lineage>
        <taxon>Eukaryota</taxon>
        <taxon>Fungi</taxon>
        <taxon>Dikarya</taxon>
        <taxon>Basidiomycota</taxon>
        <taxon>Agaricomycotina</taxon>
        <taxon>Agaricomycetes</taxon>
        <taxon>Agaricomycetidae</taxon>
        <taxon>Agaricales</taxon>
        <taxon>Agaricineae</taxon>
        <taxon>Strophariaceae</taxon>
        <taxon>Psilocybe</taxon>
    </lineage>
</organism>
<evidence type="ECO:0000256" key="3">
    <source>
        <dbReference type="ARBA" id="ARBA00022833"/>
    </source>
</evidence>
<dbReference type="InterPro" id="IPR025638">
    <property type="entry name" value="DUF4336"/>
</dbReference>
<feature type="compositionally biased region" description="Polar residues" evidence="5">
    <location>
        <begin position="396"/>
        <end position="405"/>
    </location>
</feature>
<feature type="region of interest" description="Disordered" evidence="5">
    <location>
        <begin position="343"/>
        <end position="410"/>
    </location>
</feature>
<gene>
    <name evidence="8" type="ORF">D9619_010855</name>
</gene>
<evidence type="ECO:0000256" key="5">
    <source>
        <dbReference type="SAM" id="MobiDB-lite"/>
    </source>
</evidence>
<dbReference type="InterPro" id="IPR001841">
    <property type="entry name" value="Znf_RING"/>
</dbReference>
<dbReference type="AlphaFoldDB" id="A0A8H5EZP5"/>
<evidence type="ECO:0000313" key="8">
    <source>
        <dbReference type="EMBL" id="KAF5318550.1"/>
    </source>
</evidence>
<feature type="compositionally biased region" description="Polar residues" evidence="5">
    <location>
        <begin position="812"/>
        <end position="824"/>
    </location>
</feature>
<dbReference type="PROSITE" id="PS00028">
    <property type="entry name" value="ZINC_FINGER_C2H2_1"/>
    <property type="match status" value="1"/>
</dbReference>
<dbReference type="InterPro" id="IPR013083">
    <property type="entry name" value="Znf_RING/FYVE/PHD"/>
</dbReference>
<dbReference type="PROSITE" id="PS00518">
    <property type="entry name" value="ZF_RING_1"/>
    <property type="match status" value="1"/>
</dbReference>
<dbReference type="PANTHER" id="PTHR33835">
    <property type="entry name" value="YALI0C07656P"/>
    <property type="match status" value="1"/>
</dbReference>
<dbReference type="PROSITE" id="PS50157">
    <property type="entry name" value="ZINC_FINGER_C2H2_2"/>
    <property type="match status" value="1"/>
</dbReference>
<protein>
    <recommendedName>
        <fullName evidence="10">RING-type domain-containing protein</fullName>
    </recommendedName>
</protein>
<dbReference type="SUPFAM" id="SSF57850">
    <property type="entry name" value="RING/U-box"/>
    <property type="match status" value="1"/>
</dbReference>
<feature type="domain" description="RING-type" evidence="6">
    <location>
        <begin position="953"/>
        <end position="991"/>
    </location>
</feature>
<feature type="domain" description="C2H2-type" evidence="7">
    <location>
        <begin position="284"/>
        <end position="309"/>
    </location>
</feature>
<evidence type="ECO:0008006" key="10">
    <source>
        <dbReference type="Google" id="ProtNLM"/>
    </source>
</evidence>
<keyword evidence="1" id="KW-0479">Metal-binding</keyword>
<dbReference type="Gene3D" id="3.30.40.10">
    <property type="entry name" value="Zinc/RING finger domain, C3HC4 (zinc finger)"/>
    <property type="match status" value="1"/>
</dbReference>
<feature type="region of interest" description="Disordered" evidence="5">
    <location>
        <begin position="551"/>
        <end position="589"/>
    </location>
</feature>
<dbReference type="SMART" id="SM00184">
    <property type="entry name" value="RING"/>
    <property type="match status" value="1"/>
</dbReference>
<dbReference type="Pfam" id="PF14234">
    <property type="entry name" value="DUF4336"/>
    <property type="match status" value="1"/>
</dbReference>
<dbReference type="Proteomes" id="UP000567179">
    <property type="component" value="Unassembled WGS sequence"/>
</dbReference>
<dbReference type="Gene3D" id="3.30.160.60">
    <property type="entry name" value="Classic Zinc Finger"/>
    <property type="match status" value="1"/>
</dbReference>
<dbReference type="GO" id="GO:0008270">
    <property type="term" value="F:zinc ion binding"/>
    <property type="evidence" value="ECO:0007669"/>
    <property type="project" value="UniProtKB-KW"/>
</dbReference>